<keyword evidence="2" id="KW-0808">Transferase</keyword>
<dbReference type="AlphaFoldDB" id="A0A699ULS9"/>
<accession>A0A699ULS9</accession>
<feature type="domain" description="Reverse transcriptase/retrotransposon-derived protein RNase H-like" evidence="1">
    <location>
        <begin position="37"/>
        <end position="99"/>
    </location>
</feature>
<organism evidence="2">
    <name type="scientific">Tanacetum cinerariifolium</name>
    <name type="common">Dalmatian daisy</name>
    <name type="synonym">Chrysanthemum cinerariifolium</name>
    <dbReference type="NCBI Taxonomy" id="118510"/>
    <lineage>
        <taxon>Eukaryota</taxon>
        <taxon>Viridiplantae</taxon>
        <taxon>Streptophyta</taxon>
        <taxon>Embryophyta</taxon>
        <taxon>Tracheophyta</taxon>
        <taxon>Spermatophyta</taxon>
        <taxon>Magnoliopsida</taxon>
        <taxon>eudicotyledons</taxon>
        <taxon>Gunneridae</taxon>
        <taxon>Pentapetalae</taxon>
        <taxon>asterids</taxon>
        <taxon>campanulids</taxon>
        <taxon>Asterales</taxon>
        <taxon>Asteraceae</taxon>
        <taxon>Asteroideae</taxon>
        <taxon>Anthemideae</taxon>
        <taxon>Anthemidinae</taxon>
        <taxon>Tanacetum</taxon>
    </lineage>
</organism>
<sequence>MEEPVLRLPDVTMPFELHTRTKLAYGTNSAKRHSRVSKKAVMEEPVLRLPDVTMPFELHTYASDFAIEGVLMQDGHPIAFESRKLNETEMKYTVQEKEMTE</sequence>
<protein>
    <submittedName>
        <fullName evidence="2">Reverse transcriptase</fullName>
    </submittedName>
</protein>
<name>A0A699ULS9_TANCI</name>
<dbReference type="PANTHER" id="PTHR33064:SF40">
    <property type="entry name" value="REVERSE TRANSCRIPTASE_RETROTRANSPOSON-DERIVED PROTEIN RNASE H-LIKE DOMAIN-CONTAINING PROTEIN"/>
    <property type="match status" value="1"/>
</dbReference>
<evidence type="ECO:0000259" key="1">
    <source>
        <dbReference type="Pfam" id="PF17919"/>
    </source>
</evidence>
<keyword evidence="2" id="KW-0695">RNA-directed DNA polymerase</keyword>
<dbReference type="InterPro" id="IPR041577">
    <property type="entry name" value="RT_RNaseH_2"/>
</dbReference>
<dbReference type="InterPro" id="IPR043502">
    <property type="entry name" value="DNA/RNA_pol_sf"/>
</dbReference>
<dbReference type="SUPFAM" id="SSF56672">
    <property type="entry name" value="DNA/RNA polymerases"/>
    <property type="match status" value="1"/>
</dbReference>
<dbReference type="EMBL" id="BKCJ011344829">
    <property type="protein sequence ID" value="GFD23457.1"/>
    <property type="molecule type" value="Genomic_DNA"/>
</dbReference>
<reference evidence="2" key="1">
    <citation type="journal article" date="2019" name="Sci. Rep.">
        <title>Draft genome of Tanacetum cinerariifolium, the natural source of mosquito coil.</title>
        <authorList>
            <person name="Yamashiro T."/>
            <person name="Shiraishi A."/>
            <person name="Satake H."/>
            <person name="Nakayama K."/>
        </authorList>
    </citation>
    <scope>NUCLEOTIDE SEQUENCE</scope>
</reference>
<keyword evidence="2" id="KW-0548">Nucleotidyltransferase</keyword>
<gene>
    <name evidence="2" type="ORF">Tci_895426</name>
</gene>
<feature type="non-terminal residue" evidence="2">
    <location>
        <position position="101"/>
    </location>
</feature>
<dbReference type="GO" id="GO:0003964">
    <property type="term" value="F:RNA-directed DNA polymerase activity"/>
    <property type="evidence" value="ECO:0007669"/>
    <property type="project" value="UniProtKB-KW"/>
</dbReference>
<comment type="caution">
    <text evidence="2">The sequence shown here is derived from an EMBL/GenBank/DDBJ whole genome shotgun (WGS) entry which is preliminary data.</text>
</comment>
<dbReference type="InterPro" id="IPR051320">
    <property type="entry name" value="Viral_Replic_Matur_Polypro"/>
</dbReference>
<evidence type="ECO:0000313" key="2">
    <source>
        <dbReference type="EMBL" id="GFD23457.1"/>
    </source>
</evidence>
<dbReference type="PANTHER" id="PTHR33064">
    <property type="entry name" value="POL PROTEIN"/>
    <property type="match status" value="1"/>
</dbReference>
<proteinExistence type="predicted"/>
<dbReference type="Pfam" id="PF17919">
    <property type="entry name" value="RT_RNaseH_2"/>
    <property type="match status" value="1"/>
</dbReference>